<gene>
    <name evidence="3" type="ORF">CGOC_LOCUS7837</name>
</gene>
<sequence>MDAAFRSSKNKHVNILELPLPRKMAVVKVVDITNLLCDKNLGIFIGRNGINIKRIQSESKVILQIERCEGDGTLRLRLTGAPMAIEAALIEIHELLLEIIRQSFCHVLLLPSHWVGHII</sequence>
<reference evidence="3 4" key="1">
    <citation type="submission" date="2018-11" db="EMBL/GenBank/DDBJ databases">
        <authorList>
            <consortium name="Pathogen Informatics"/>
        </authorList>
    </citation>
    <scope>NUCLEOTIDE SEQUENCE [LARGE SCALE GENOMIC DNA]</scope>
</reference>
<evidence type="ECO:0000313" key="4">
    <source>
        <dbReference type="Proteomes" id="UP000271889"/>
    </source>
</evidence>
<feature type="non-terminal residue" evidence="3">
    <location>
        <position position="119"/>
    </location>
</feature>
<dbReference type="AlphaFoldDB" id="A0A3P6UVB6"/>
<dbReference type="OrthoDB" id="9995375at2759"/>
<feature type="domain" description="K Homology" evidence="2">
    <location>
        <begin position="24"/>
        <end position="97"/>
    </location>
</feature>
<evidence type="ECO:0000259" key="2">
    <source>
        <dbReference type="SMART" id="SM00322"/>
    </source>
</evidence>
<proteinExistence type="predicted"/>
<dbReference type="GO" id="GO:0003723">
    <property type="term" value="F:RNA binding"/>
    <property type="evidence" value="ECO:0007669"/>
    <property type="project" value="UniProtKB-UniRule"/>
</dbReference>
<protein>
    <recommendedName>
        <fullName evidence="2">K Homology domain-containing protein</fullName>
    </recommendedName>
</protein>
<dbReference type="PROSITE" id="PS50084">
    <property type="entry name" value="KH_TYPE_1"/>
    <property type="match status" value="1"/>
</dbReference>
<evidence type="ECO:0000313" key="3">
    <source>
        <dbReference type="EMBL" id="VDK81471.1"/>
    </source>
</evidence>
<dbReference type="InterPro" id="IPR004087">
    <property type="entry name" value="KH_dom"/>
</dbReference>
<dbReference type="InterPro" id="IPR004088">
    <property type="entry name" value="KH_dom_type_1"/>
</dbReference>
<accession>A0A3P6UVB6</accession>
<dbReference type="EMBL" id="UYRV01027777">
    <property type="protein sequence ID" value="VDK81471.1"/>
    <property type="molecule type" value="Genomic_DNA"/>
</dbReference>
<dbReference type="InterPro" id="IPR036612">
    <property type="entry name" value="KH_dom_type_1_sf"/>
</dbReference>
<organism evidence="3 4">
    <name type="scientific">Cylicostephanus goldi</name>
    <name type="common">Nematode worm</name>
    <dbReference type="NCBI Taxonomy" id="71465"/>
    <lineage>
        <taxon>Eukaryota</taxon>
        <taxon>Metazoa</taxon>
        <taxon>Ecdysozoa</taxon>
        <taxon>Nematoda</taxon>
        <taxon>Chromadorea</taxon>
        <taxon>Rhabditida</taxon>
        <taxon>Rhabditina</taxon>
        <taxon>Rhabditomorpha</taxon>
        <taxon>Strongyloidea</taxon>
        <taxon>Strongylidae</taxon>
        <taxon>Cylicostephanus</taxon>
    </lineage>
</organism>
<keyword evidence="1" id="KW-0694">RNA-binding</keyword>
<dbReference type="SMART" id="SM00322">
    <property type="entry name" value="KH"/>
    <property type="match status" value="1"/>
</dbReference>
<name>A0A3P6UVB6_CYLGO</name>
<evidence type="ECO:0000256" key="1">
    <source>
        <dbReference type="PROSITE-ProRule" id="PRU00117"/>
    </source>
</evidence>
<dbReference type="Proteomes" id="UP000271889">
    <property type="component" value="Unassembled WGS sequence"/>
</dbReference>
<dbReference type="Pfam" id="PF00013">
    <property type="entry name" value="KH_1"/>
    <property type="match status" value="1"/>
</dbReference>
<dbReference type="SUPFAM" id="SSF54791">
    <property type="entry name" value="Eukaryotic type KH-domain (KH-domain type I)"/>
    <property type="match status" value="1"/>
</dbReference>
<dbReference type="Gene3D" id="3.30.1370.10">
    <property type="entry name" value="K Homology domain, type 1"/>
    <property type="match status" value="1"/>
</dbReference>
<keyword evidence="4" id="KW-1185">Reference proteome</keyword>